<protein>
    <submittedName>
        <fullName evidence="1">Uncharacterized protein</fullName>
    </submittedName>
</protein>
<sequence length="27" mass="2840">VYEKAADQHDAAVLEVGPVEPELSAAM</sequence>
<proteinExistence type="predicted"/>
<feature type="non-terminal residue" evidence="1">
    <location>
        <position position="1"/>
    </location>
</feature>
<comment type="caution">
    <text evidence="1">The sequence shown here is derived from an EMBL/GenBank/DDBJ whole genome shotgun (WGS) entry which is preliminary data.</text>
</comment>
<reference evidence="1" key="1">
    <citation type="journal article" date="2015" name="Nature">
        <title>Complex archaea that bridge the gap between prokaryotes and eukaryotes.</title>
        <authorList>
            <person name="Spang A."/>
            <person name="Saw J.H."/>
            <person name="Jorgensen S.L."/>
            <person name="Zaremba-Niedzwiedzka K."/>
            <person name="Martijn J."/>
            <person name="Lind A.E."/>
            <person name="van Eijk R."/>
            <person name="Schleper C."/>
            <person name="Guy L."/>
            <person name="Ettema T.J."/>
        </authorList>
    </citation>
    <scope>NUCLEOTIDE SEQUENCE</scope>
</reference>
<dbReference type="EMBL" id="LAZR01054766">
    <property type="protein sequence ID" value="KKK77821.1"/>
    <property type="molecule type" value="Genomic_DNA"/>
</dbReference>
<evidence type="ECO:0000313" key="1">
    <source>
        <dbReference type="EMBL" id="KKK77821.1"/>
    </source>
</evidence>
<gene>
    <name evidence="1" type="ORF">LCGC14_2849710</name>
</gene>
<organism evidence="1">
    <name type="scientific">marine sediment metagenome</name>
    <dbReference type="NCBI Taxonomy" id="412755"/>
    <lineage>
        <taxon>unclassified sequences</taxon>
        <taxon>metagenomes</taxon>
        <taxon>ecological metagenomes</taxon>
    </lineage>
</organism>
<dbReference type="AlphaFoldDB" id="A0A0F9AZN5"/>
<name>A0A0F9AZN5_9ZZZZ</name>
<accession>A0A0F9AZN5</accession>